<evidence type="ECO:0000256" key="7">
    <source>
        <dbReference type="ARBA" id="ARBA00051243"/>
    </source>
</evidence>
<comment type="caution">
    <text evidence="13">The sequence shown here is derived from an EMBL/GenBank/DDBJ whole genome shotgun (WGS) entry which is preliminary data.</text>
</comment>
<proteinExistence type="predicted"/>
<dbReference type="Gene3D" id="1.10.510.10">
    <property type="entry name" value="Transferase(Phosphotransferase) domain 1"/>
    <property type="match status" value="1"/>
</dbReference>
<dbReference type="AlphaFoldDB" id="A0AA38IYX0"/>
<dbReference type="GO" id="GO:0005886">
    <property type="term" value="C:plasma membrane"/>
    <property type="evidence" value="ECO:0007669"/>
    <property type="project" value="TreeGrafter"/>
</dbReference>
<dbReference type="GO" id="GO:0007169">
    <property type="term" value="P:cell surface receptor protein tyrosine kinase signaling pathway"/>
    <property type="evidence" value="ECO:0007669"/>
    <property type="project" value="TreeGrafter"/>
</dbReference>
<evidence type="ECO:0000256" key="1">
    <source>
        <dbReference type="ARBA" id="ARBA00004167"/>
    </source>
</evidence>
<evidence type="ECO:0000256" key="3">
    <source>
        <dbReference type="ARBA" id="ARBA00022741"/>
    </source>
</evidence>
<keyword evidence="14" id="KW-1185">Reference proteome</keyword>
<organism evidence="13 14">
    <name type="scientific">Zophobas morio</name>
    <dbReference type="NCBI Taxonomy" id="2755281"/>
    <lineage>
        <taxon>Eukaryota</taxon>
        <taxon>Metazoa</taxon>
        <taxon>Ecdysozoa</taxon>
        <taxon>Arthropoda</taxon>
        <taxon>Hexapoda</taxon>
        <taxon>Insecta</taxon>
        <taxon>Pterygota</taxon>
        <taxon>Neoptera</taxon>
        <taxon>Endopterygota</taxon>
        <taxon>Coleoptera</taxon>
        <taxon>Polyphaga</taxon>
        <taxon>Cucujiformia</taxon>
        <taxon>Tenebrionidae</taxon>
        <taxon>Zophobas</taxon>
    </lineage>
</organism>
<dbReference type="InterPro" id="IPR011009">
    <property type="entry name" value="Kinase-like_dom_sf"/>
</dbReference>
<dbReference type="PROSITE" id="PS50011">
    <property type="entry name" value="PROTEIN_KINASE_DOM"/>
    <property type="match status" value="1"/>
</dbReference>
<dbReference type="GO" id="GO:0043235">
    <property type="term" value="C:receptor complex"/>
    <property type="evidence" value="ECO:0007669"/>
    <property type="project" value="TreeGrafter"/>
</dbReference>
<dbReference type="InterPro" id="IPR050122">
    <property type="entry name" value="RTK"/>
</dbReference>
<protein>
    <recommendedName>
        <fullName evidence="12">Protein kinase domain-containing protein</fullName>
    </recommendedName>
</protein>
<dbReference type="InterPro" id="IPR001245">
    <property type="entry name" value="Ser-Thr/Tyr_kinase_cat_dom"/>
</dbReference>
<sequence>MDQFRTVFVVVVAAGLVRNQASVVGNSNATGKSQSVAVPTTPEATLEETTIQECGPLSNLTITPEFNTIDNYINLKLSWNEIDNNSTVSIDIIKHPNSTKDCYPEMHIFNHPLLNNSILQPNMVTSDEVNPGCPYWINIHSEHEKPEQIYCTFNYTLPDCVGNKYDCDKYKPNPKILDLEDISENKFTIKWDPGDTTADGDPYENREVRFDYIESSEMDFGFNRESAKILENDLEKHVSEIQMKLFEGENYTLIGTFRNNFSCFVEYKRLFTAPMKSHSSGSIIIFALIGVVILVVILKFKDIMKYKTKVLNFIIPGRRRSQDLVTLRSEKLPMTTNFQYTPAEISEGVFDEYEFPRNRIIIKEVIGSGAFGQVYSAKAIGIGGIEGYKMVAVKTLGEGENITREAINDFIAEIEIFKKIGKHPNIVALLGCCTVDTPYMMIMEFVPCGDLKNYLLELRAQWLNRKNVSMSRQIFFPDNSGSHFEPPSPTSSNSTKTSTLPSVSESACSSPDVPMTPLLAHYADALDKVLDDAELQKFALQIAKGMSHLEKIGVTHRDLAARNILINENKTLKISDFGLSRSGPYINHKTKKLPLRWMAIEAIVEQKYDSKSDVWSFGVVLWEIGTLGAFPYESVPDSFLQQFLQMGRRLERPEICTNELYELMGLCWARNPEDRPTFRELVEALDVKKRRVYVNFNHLNPTYVFPPSDIENFAQTVDIHMQ</sequence>
<dbReference type="Gene3D" id="3.30.200.20">
    <property type="entry name" value="Phosphorylase Kinase, domain 1"/>
    <property type="match status" value="1"/>
</dbReference>
<feature type="binding site" evidence="8">
    <location>
        <position position="394"/>
    </location>
    <ligand>
        <name>ATP</name>
        <dbReference type="ChEBI" id="CHEBI:30616"/>
    </ligand>
</feature>
<evidence type="ECO:0000256" key="9">
    <source>
        <dbReference type="SAM" id="MobiDB-lite"/>
    </source>
</evidence>
<dbReference type="PANTHER" id="PTHR24416:SF594">
    <property type="entry name" value="PROTEIN KINASE DOMAIN-CONTAINING PROTEIN"/>
    <property type="match status" value="1"/>
</dbReference>
<dbReference type="FunFam" id="1.10.510.10:FF:000554">
    <property type="entry name" value="Predicted protein"/>
    <property type="match status" value="1"/>
</dbReference>
<accession>A0AA38IYX0</accession>
<dbReference type="Proteomes" id="UP001168821">
    <property type="component" value="Unassembled WGS sequence"/>
</dbReference>
<evidence type="ECO:0000256" key="6">
    <source>
        <dbReference type="ARBA" id="ARBA00023137"/>
    </source>
</evidence>
<dbReference type="PROSITE" id="PS00109">
    <property type="entry name" value="PROTEIN_KINASE_TYR"/>
    <property type="match status" value="1"/>
</dbReference>
<dbReference type="InterPro" id="IPR008266">
    <property type="entry name" value="Tyr_kinase_AS"/>
</dbReference>
<dbReference type="InterPro" id="IPR020635">
    <property type="entry name" value="Tyr_kinase_cat_dom"/>
</dbReference>
<name>A0AA38IYX0_9CUCU</name>
<evidence type="ECO:0000256" key="10">
    <source>
        <dbReference type="SAM" id="Phobius"/>
    </source>
</evidence>
<evidence type="ECO:0000259" key="12">
    <source>
        <dbReference type="PROSITE" id="PS50011"/>
    </source>
</evidence>
<dbReference type="InterPro" id="IPR017441">
    <property type="entry name" value="Protein_kinase_ATP_BS"/>
</dbReference>
<keyword evidence="6" id="KW-0829">Tyrosine-protein kinase</keyword>
<evidence type="ECO:0000256" key="8">
    <source>
        <dbReference type="PROSITE-ProRule" id="PRU10141"/>
    </source>
</evidence>
<feature type="region of interest" description="Disordered" evidence="9">
    <location>
        <begin position="479"/>
        <end position="506"/>
    </location>
</feature>
<evidence type="ECO:0000256" key="2">
    <source>
        <dbReference type="ARBA" id="ARBA00022679"/>
    </source>
</evidence>
<reference evidence="13" key="1">
    <citation type="journal article" date="2023" name="G3 (Bethesda)">
        <title>Whole genome assemblies of Zophobas morio and Tenebrio molitor.</title>
        <authorList>
            <person name="Kaur S."/>
            <person name="Stinson S.A."/>
            <person name="diCenzo G.C."/>
        </authorList>
    </citation>
    <scope>NUCLEOTIDE SEQUENCE</scope>
    <source>
        <strain evidence="13">QUZm001</strain>
    </source>
</reference>
<feature type="chain" id="PRO_5041397046" description="Protein kinase domain-containing protein" evidence="11">
    <location>
        <begin position="22"/>
        <end position="722"/>
    </location>
</feature>
<dbReference type="EMBL" id="JALNTZ010000002">
    <property type="protein sequence ID" value="KAJ3662891.1"/>
    <property type="molecule type" value="Genomic_DNA"/>
</dbReference>
<keyword evidence="10" id="KW-1133">Transmembrane helix</keyword>
<keyword evidence="10" id="KW-0812">Transmembrane</keyword>
<evidence type="ECO:0000256" key="11">
    <source>
        <dbReference type="SAM" id="SignalP"/>
    </source>
</evidence>
<feature type="signal peptide" evidence="11">
    <location>
        <begin position="1"/>
        <end position="21"/>
    </location>
</feature>
<dbReference type="CDD" id="cd00192">
    <property type="entry name" value="PTKc"/>
    <property type="match status" value="1"/>
</dbReference>
<dbReference type="GO" id="GO:0004714">
    <property type="term" value="F:transmembrane receptor protein tyrosine kinase activity"/>
    <property type="evidence" value="ECO:0007669"/>
    <property type="project" value="UniProtKB-EC"/>
</dbReference>
<dbReference type="Pfam" id="PF07714">
    <property type="entry name" value="PK_Tyr_Ser-Thr"/>
    <property type="match status" value="1"/>
</dbReference>
<keyword evidence="11" id="KW-0732">Signal</keyword>
<dbReference type="SMART" id="SM00219">
    <property type="entry name" value="TyrKc"/>
    <property type="match status" value="1"/>
</dbReference>
<dbReference type="SUPFAM" id="SSF56112">
    <property type="entry name" value="Protein kinase-like (PK-like)"/>
    <property type="match status" value="1"/>
</dbReference>
<feature type="transmembrane region" description="Helical" evidence="10">
    <location>
        <begin position="281"/>
        <end position="300"/>
    </location>
</feature>
<evidence type="ECO:0000256" key="4">
    <source>
        <dbReference type="ARBA" id="ARBA00022777"/>
    </source>
</evidence>
<keyword evidence="10" id="KW-0472">Membrane</keyword>
<gene>
    <name evidence="13" type="ORF">Zmor_007209</name>
</gene>
<evidence type="ECO:0000313" key="13">
    <source>
        <dbReference type="EMBL" id="KAJ3662891.1"/>
    </source>
</evidence>
<feature type="compositionally biased region" description="Low complexity" evidence="9">
    <location>
        <begin position="490"/>
        <end position="502"/>
    </location>
</feature>
<evidence type="ECO:0000313" key="14">
    <source>
        <dbReference type="Proteomes" id="UP001168821"/>
    </source>
</evidence>
<dbReference type="InterPro" id="IPR000719">
    <property type="entry name" value="Prot_kinase_dom"/>
</dbReference>
<dbReference type="PANTHER" id="PTHR24416">
    <property type="entry name" value="TYROSINE-PROTEIN KINASE RECEPTOR"/>
    <property type="match status" value="1"/>
</dbReference>
<comment type="catalytic activity">
    <reaction evidence="7">
        <text>L-tyrosyl-[protein] + ATP = O-phospho-L-tyrosyl-[protein] + ADP + H(+)</text>
        <dbReference type="Rhea" id="RHEA:10596"/>
        <dbReference type="Rhea" id="RHEA-COMP:10136"/>
        <dbReference type="Rhea" id="RHEA-COMP:20101"/>
        <dbReference type="ChEBI" id="CHEBI:15378"/>
        <dbReference type="ChEBI" id="CHEBI:30616"/>
        <dbReference type="ChEBI" id="CHEBI:46858"/>
        <dbReference type="ChEBI" id="CHEBI:61978"/>
        <dbReference type="ChEBI" id="CHEBI:456216"/>
        <dbReference type="EC" id="2.7.10.1"/>
    </reaction>
</comment>
<evidence type="ECO:0000256" key="5">
    <source>
        <dbReference type="ARBA" id="ARBA00022840"/>
    </source>
</evidence>
<dbReference type="GO" id="GO:0005524">
    <property type="term" value="F:ATP binding"/>
    <property type="evidence" value="ECO:0007669"/>
    <property type="project" value="UniProtKB-UniRule"/>
</dbReference>
<keyword evidence="5 8" id="KW-0067">ATP-binding</keyword>
<dbReference type="PROSITE" id="PS00107">
    <property type="entry name" value="PROTEIN_KINASE_ATP"/>
    <property type="match status" value="1"/>
</dbReference>
<feature type="domain" description="Protein kinase" evidence="12">
    <location>
        <begin position="360"/>
        <end position="694"/>
    </location>
</feature>
<keyword evidence="4" id="KW-0418">Kinase</keyword>
<keyword evidence="3 8" id="KW-0547">Nucleotide-binding</keyword>
<keyword evidence="2" id="KW-0808">Transferase</keyword>
<comment type="subcellular location">
    <subcellularLocation>
        <location evidence="1">Membrane</location>
        <topology evidence="1">Single-pass membrane protein</topology>
    </subcellularLocation>
</comment>